<dbReference type="InterPro" id="IPR010775">
    <property type="entry name" value="DUF1365"/>
</dbReference>
<dbReference type="KEGG" id="knv:Pan216_16010"/>
<organism evidence="2 3">
    <name type="scientific">Kolteria novifilia</name>
    <dbReference type="NCBI Taxonomy" id="2527975"/>
    <lineage>
        <taxon>Bacteria</taxon>
        <taxon>Pseudomonadati</taxon>
        <taxon>Planctomycetota</taxon>
        <taxon>Planctomycetia</taxon>
        <taxon>Kolteriales</taxon>
        <taxon>Kolteriaceae</taxon>
        <taxon>Kolteria</taxon>
    </lineage>
</organism>
<keyword evidence="3" id="KW-1185">Reference proteome</keyword>
<dbReference type="RefSeq" id="WP_145257082.1">
    <property type="nucleotide sequence ID" value="NZ_CP036279.1"/>
</dbReference>
<reference evidence="2 3" key="1">
    <citation type="submission" date="2019-02" db="EMBL/GenBank/DDBJ databases">
        <title>Deep-cultivation of Planctomycetes and their phenomic and genomic characterization uncovers novel biology.</title>
        <authorList>
            <person name="Wiegand S."/>
            <person name="Jogler M."/>
            <person name="Boedeker C."/>
            <person name="Pinto D."/>
            <person name="Vollmers J."/>
            <person name="Rivas-Marin E."/>
            <person name="Kohn T."/>
            <person name="Peeters S.H."/>
            <person name="Heuer A."/>
            <person name="Rast P."/>
            <person name="Oberbeckmann S."/>
            <person name="Bunk B."/>
            <person name="Jeske O."/>
            <person name="Meyerdierks A."/>
            <person name="Storesund J.E."/>
            <person name="Kallscheuer N."/>
            <person name="Luecker S."/>
            <person name="Lage O.M."/>
            <person name="Pohl T."/>
            <person name="Merkel B.J."/>
            <person name="Hornburger P."/>
            <person name="Mueller R.-W."/>
            <person name="Bruemmer F."/>
            <person name="Labrenz M."/>
            <person name="Spormann A.M."/>
            <person name="Op den Camp H."/>
            <person name="Overmann J."/>
            <person name="Amann R."/>
            <person name="Jetten M.S.M."/>
            <person name="Mascher T."/>
            <person name="Medema M.H."/>
            <person name="Devos D.P."/>
            <person name="Kaster A.-K."/>
            <person name="Ovreas L."/>
            <person name="Rohde M."/>
            <person name="Galperin M.Y."/>
            <person name="Jogler C."/>
        </authorList>
    </citation>
    <scope>NUCLEOTIDE SEQUENCE [LARGE SCALE GENOMIC DNA]</scope>
    <source>
        <strain evidence="2 3">Pan216</strain>
    </source>
</reference>
<proteinExistence type="predicted"/>
<name>A0A518B199_9BACT</name>
<dbReference type="OrthoDB" id="9778801at2"/>
<evidence type="ECO:0008006" key="4">
    <source>
        <dbReference type="Google" id="ProtNLM"/>
    </source>
</evidence>
<dbReference type="Pfam" id="PF07103">
    <property type="entry name" value="DUF1365"/>
    <property type="match status" value="1"/>
</dbReference>
<evidence type="ECO:0000256" key="1">
    <source>
        <dbReference type="SAM" id="MobiDB-lite"/>
    </source>
</evidence>
<dbReference type="PANTHER" id="PTHR33973:SF4">
    <property type="entry name" value="OS07G0153300 PROTEIN"/>
    <property type="match status" value="1"/>
</dbReference>
<evidence type="ECO:0000313" key="2">
    <source>
        <dbReference type="EMBL" id="QDU60751.1"/>
    </source>
</evidence>
<dbReference type="PANTHER" id="PTHR33973">
    <property type="entry name" value="OS07G0153300 PROTEIN"/>
    <property type="match status" value="1"/>
</dbReference>
<evidence type="ECO:0000313" key="3">
    <source>
        <dbReference type="Proteomes" id="UP000317093"/>
    </source>
</evidence>
<sequence length="281" mass="32965">MVTASAIYEGNVRHRRRSPKEHQFSYSLFMMYLDLDELPDLFDRTPFWSARRFAPARFCRRDHFGDPDVSLKESVTRLVEAETGRRCRGPIRLLTHLRYFGYCFNPISLYYCFSEGGDVVETVVAEVHNTPWNETHCYVLVNDPAAPSSPSMRQRCAKTFHVSPFMEMNHTYHWELSTPSEDLLVHLENWTEGDRIFNATLRLRRRALTPWNLNRQLVRYPAMTMKIVGAIYVEALRLWWKGLRYVPHPDHAEPSDTRRPSPKYHADLHPSPARTDAPEKE</sequence>
<feature type="region of interest" description="Disordered" evidence="1">
    <location>
        <begin position="250"/>
        <end position="281"/>
    </location>
</feature>
<accession>A0A518B199</accession>
<dbReference type="AlphaFoldDB" id="A0A518B199"/>
<gene>
    <name evidence="2" type="ORF">Pan216_16010</name>
</gene>
<dbReference type="EMBL" id="CP036279">
    <property type="protein sequence ID" value="QDU60751.1"/>
    <property type="molecule type" value="Genomic_DNA"/>
</dbReference>
<dbReference type="Proteomes" id="UP000317093">
    <property type="component" value="Chromosome"/>
</dbReference>
<feature type="compositionally biased region" description="Basic and acidic residues" evidence="1">
    <location>
        <begin position="250"/>
        <end position="268"/>
    </location>
</feature>
<protein>
    <recommendedName>
        <fullName evidence="4">DUF1365 domain-containing protein</fullName>
    </recommendedName>
</protein>